<organism evidence="2 3">
    <name type="scientific">Paraburkholderia silvatlantica</name>
    <dbReference type="NCBI Taxonomy" id="321895"/>
    <lineage>
        <taxon>Bacteria</taxon>
        <taxon>Pseudomonadati</taxon>
        <taxon>Pseudomonadota</taxon>
        <taxon>Betaproteobacteria</taxon>
        <taxon>Burkholderiales</taxon>
        <taxon>Burkholderiaceae</taxon>
        <taxon>Paraburkholderia</taxon>
    </lineage>
</organism>
<name>A0ABR6FZM2_9BURK</name>
<protein>
    <recommendedName>
        <fullName evidence="1">DUF2241 domain-containing protein</fullName>
    </recommendedName>
</protein>
<reference evidence="2 3" key="1">
    <citation type="submission" date="2020-08" db="EMBL/GenBank/DDBJ databases">
        <title>Genomic Encyclopedia of Type Strains, Phase IV (KMG-V): Genome sequencing to study the core and pangenomes of soil and plant-associated prokaryotes.</title>
        <authorList>
            <person name="Whitman W."/>
        </authorList>
    </citation>
    <scope>NUCLEOTIDE SEQUENCE [LARGE SCALE GENOMIC DNA]</scope>
    <source>
        <strain evidence="2 3">SRMrh-85</strain>
    </source>
</reference>
<feature type="domain" description="DUF2241" evidence="1">
    <location>
        <begin position="3"/>
        <end position="69"/>
    </location>
</feature>
<evidence type="ECO:0000259" key="1">
    <source>
        <dbReference type="Pfam" id="PF10000"/>
    </source>
</evidence>
<dbReference type="PANTHER" id="PTHR39199">
    <property type="entry name" value="BLR5128 PROTEIN"/>
    <property type="match status" value="1"/>
</dbReference>
<gene>
    <name evidence="2" type="ORF">FHX59_006468</name>
</gene>
<dbReference type="InterPro" id="IPR018717">
    <property type="entry name" value="DUF2241"/>
</dbReference>
<dbReference type="Pfam" id="PF10000">
    <property type="entry name" value="ACT_3"/>
    <property type="match status" value="1"/>
</dbReference>
<dbReference type="Proteomes" id="UP000533533">
    <property type="component" value="Unassembled WGS sequence"/>
</dbReference>
<evidence type="ECO:0000313" key="3">
    <source>
        <dbReference type="Proteomes" id="UP000533533"/>
    </source>
</evidence>
<evidence type="ECO:0000313" key="2">
    <source>
        <dbReference type="EMBL" id="MBB2931994.1"/>
    </source>
</evidence>
<sequence>MSEKDLATLCATIEPEMVEPVYVYCSFPDFTLPGGFSALFTFREAEGLTAVLDLRDADQYALPYTFKARLITLKVHSSLEAVGFLAVVSARLAKAGIPCNAIAGYYHDHILVPVDRAIEALSVLKGIRESHL</sequence>
<dbReference type="EMBL" id="JACHVZ010000023">
    <property type="protein sequence ID" value="MBB2931994.1"/>
    <property type="molecule type" value="Genomic_DNA"/>
</dbReference>
<dbReference type="PANTHER" id="PTHR39199:SF1">
    <property type="entry name" value="BLR5128 PROTEIN"/>
    <property type="match status" value="1"/>
</dbReference>
<comment type="caution">
    <text evidence="2">The sequence shown here is derived from an EMBL/GenBank/DDBJ whole genome shotgun (WGS) entry which is preliminary data.</text>
</comment>
<dbReference type="InterPro" id="IPR045865">
    <property type="entry name" value="ACT-like_dom_sf"/>
</dbReference>
<dbReference type="SUPFAM" id="SSF55021">
    <property type="entry name" value="ACT-like"/>
    <property type="match status" value="2"/>
</dbReference>
<keyword evidence="3" id="KW-1185">Reference proteome</keyword>
<dbReference type="Gene3D" id="3.30.2130.10">
    <property type="entry name" value="VC0802-like"/>
    <property type="match status" value="1"/>
</dbReference>
<accession>A0ABR6FZM2</accession>
<proteinExistence type="predicted"/>
<dbReference type="RefSeq" id="WP_243413391.1">
    <property type="nucleotide sequence ID" value="NZ_JACHVZ010000023.1"/>
</dbReference>